<feature type="compositionally biased region" description="Polar residues" evidence="1">
    <location>
        <begin position="1"/>
        <end position="10"/>
    </location>
</feature>
<feature type="region of interest" description="Disordered" evidence="1">
    <location>
        <begin position="100"/>
        <end position="125"/>
    </location>
</feature>
<evidence type="ECO:0000313" key="3">
    <source>
        <dbReference type="Proteomes" id="UP000585474"/>
    </source>
</evidence>
<dbReference type="EMBL" id="BJWL01000012">
    <property type="protein sequence ID" value="GFY97662.1"/>
    <property type="molecule type" value="Genomic_DNA"/>
</dbReference>
<dbReference type="Proteomes" id="UP000585474">
    <property type="component" value="Unassembled WGS sequence"/>
</dbReference>
<comment type="caution">
    <text evidence="2">The sequence shown here is derived from an EMBL/GenBank/DDBJ whole genome shotgun (WGS) entry which is preliminary data.</text>
</comment>
<sequence length="306" mass="33506">MTNEVNQRLNSPKEDPPIPEDLSQVAIPPSVEKETNVMTLEELDLLRESYSFLPSVQIIIPDENETITSSLPSEVTFYEAAFPTGTYSALIVIPNRTTTSYTSRRGTRRPCSEDTPTTSRGGKANFSSFRGMTESFLKVHLGKLVLQGPEIVGYPRLFSSPEPMAFGNIGEDQPIDGATSSSGNTAMLKRISFKKLGENVEKSKAECSAMKSTPAKGMVIGEKPLRKDSARSPSKEGCATGSPKGKEVASVPEAKKKTARPSYMASPQPLLRQSPRKASRLALPLLWDLELLFWPSPPSLRRSWGE</sequence>
<feature type="compositionally biased region" description="Polar residues" evidence="1">
    <location>
        <begin position="114"/>
        <end position="125"/>
    </location>
</feature>
<feature type="compositionally biased region" description="Basic and acidic residues" evidence="1">
    <location>
        <begin position="223"/>
        <end position="234"/>
    </location>
</feature>
<feature type="region of interest" description="Disordered" evidence="1">
    <location>
        <begin position="222"/>
        <end position="275"/>
    </location>
</feature>
<protein>
    <submittedName>
        <fullName evidence="2">Uncharacterized protein</fullName>
    </submittedName>
</protein>
<keyword evidence="3" id="KW-1185">Reference proteome</keyword>
<evidence type="ECO:0000256" key="1">
    <source>
        <dbReference type="SAM" id="MobiDB-lite"/>
    </source>
</evidence>
<feature type="region of interest" description="Disordered" evidence="1">
    <location>
        <begin position="1"/>
        <end position="23"/>
    </location>
</feature>
<organism evidence="2 3">
    <name type="scientific">Actinidia rufa</name>
    <dbReference type="NCBI Taxonomy" id="165716"/>
    <lineage>
        <taxon>Eukaryota</taxon>
        <taxon>Viridiplantae</taxon>
        <taxon>Streptophyta</taxon>
        <taxon>Embryophyta</taxon>
        <taxon>Tracheophyta</taxon>
        <taxon>Spermatophyta</taxon>
        <taxon>Magnoliopsida</taxon>
        <taxon>eudicotyledons</taxon>
        <taxon>Gunneridae</taxon>
        <taxon>Pentapetalae</taxon>
        <taxon>asterids</taxon>
        <taxon>Ericales</taxon>
        <taxon>Actinidiaceae</taxon>
        <taxon>Actinidia</taxon>
    </lineage>
</organism>
<proteinExistence type="predicted"/>
<name>A0A7J0FG38_9ERIC</name>
<accession>A0A7J0FG38</accession>
<dbReference type="AlphaFoldDB" id="A0A7J0FG38"/>
<reference evidence="2 3" key="1">
    <citation type="submission" date="2019-07" db="EMBL/GenBank/DDBJ databases">
        <title>De Novo Assembly of kiwifruit Actinidia rufa.</title>
        <authorList>
            <person name="Sugita-Konishi S."/>
            <person name="Sato K."/>
            <person name="Mori E."/>
            <person name="Abe Y."/>
            <person name="Kisaki G."/>
            <person name="Hamano K."/>
            <person name="Suezawa K."/>
            <person name="Otani M."/>
            <person name="Fukuda T."/>
            <person name="Manabe T."/>
            <person name="Gomi K."/>
            <person name="Tabuchi M."/>
            <person name="Akimitsu K."/>
            <person name="Kataoka I."/>
        </authorList>
    </citation>
    <scope>NUCLEOTIDE SEQUENCE [LARGE SCALE GENOMIC DNA]</scope>
    <source>
        <strain evidence="3">cv. Fuchu</strain>
    </source>
</reference>
<gene>
    <name evidence="2" type="ORF">Acr_12g0002030</name>
</gene>
<evidence type="ECO:0000313" key="2">
    <source>
        <dbReference type="EMBL" id="GFY97662.1"/>
    </source>
</evidence>